<comment type="caution">
    <text evidence="2">The sequence shown here is derived from an EMBL/GenBank/DDBJ whole genome shotgun (WGS) entry which is preliminary data.</text>
</comment>
<dbReference type="Proteomes" id="UP001223144">
    <property type="component" value="Unassembled WGS sequence"/>
</dbReference>
<dbReference type="RefSeq" id="WP_279927950.1">
    <property type="nucleotide sequence ID" value="NZ_JARWBG010000012.1"/>
</dbReference>
<evidence type="ECO:0000313" key="2">
    <source>
        <dbReference type="EMBL" id="MDH2389623.1"/>
    </source>
</evidence>
<evidence type="ECO:0000256" key="1">
    <source>
        <dbReference type="SAM" id="MobiDB-lite"/>
    </source>
</evidence>
<organism evidence="2 3">
    <name type="scientific">Streptomyces chengmaiensis</name>
    <dbReference type="NCBI Taxonomy" id="3040919"/>
    <lineage>
        <taxon>Bacteria</taxon>
        <taxon>Bacillati</taxon>
        <taxon>Actinomycetota</taxon>
        <taxon>Actinomycetes</taxon>
        <taxon>Kitasatosporales</taxon>
        <taxon>Streptomycetaceae</taxon>
        <taxon>Streptomyces</taxon>
    </lineage>
</organism>
<reference evidence="2 3" key="1">
    <citation type="submission" date="2023-04" db="EMBL/GenBank/DDBJ databases">
        <title>Streptomyces chengmaiensis sp. nov. isolated from the stem of mangrove plant in Hainan.</title>
        <authorList>
            <person name="Huang X."/>
            <person name="Zhou S."/>
            <person name="Chu X."/>
            <person name="Xie Y."/>
            <person name="Lin Y."/>
        </authorList>
    </citation>
    <scope>NUCLEOTIDE SEQUENCE [LARGE SCALE GENOMIC DNA]</scope>
    <source>
        <strain evidence="2 3">HNM0663</strain>
    </source>
</reference>
<gene>
    <name evidence="2" type="ORF">QCN29_12625</name>
</gene>
<dbReference type="EMBL" id="JARWBG010000012">
    <property type="protein sequence ID" value="MDH2389623.1"/>
    <property type="molecule type" value="Genomic_DNA"/>
</dbReference>
<accession>A0ABT6HLL1</accession>
<evidence type="ECO:0000313" key="3">
    <source>
        <dbReference type="Proteomes" id="UP001223144"/>
    </source>
</evidence>
<keyword evidence="3" id="KW-1185">Reference proteome</keyword>
<proteinExistence type="predicted"/>
<sequence>MQDGAREVVARGPTSERTWTSEEFSAPPGALWIGLRCQAADPDAVVTTDVMGASIGNLCRKNNLHQIVLAEERAGRLTITADSGAVWVVSIQTGPDEVARDH</sequence>
<feature type="region of interest" description="Disordered" evidence="1">
    <location>
        <begin position="1"/>
        <end position="23"/>
    </location>
</feature>
<protein>
    <submittedName>
        <fullName evidence="2">Uncharacterized protein</fullName>
    </submittedName>
</protein>
<name>A0ABT6HLL1_9ACTN</name>